<evidence type="ECO:0000313" key="8">
    <source>
        <dbReference type="EMBL" id="KAK8897142.1"/>
    </source>
</evidence>
<name>A0ABR2L1A5_9EUKA</name>
<organism evidence="8 9">
    <name type="scientific">Tritrichomonas musculus</name>
    <dbReference type="NCBI Taxonomy" id="1915356"/>
    <lineage>
        <taxon>Eukaryota</taxon>
        <taxon>Metamonada</taxon>
        <taxon>Parabasalia</taxon>
        <taxon>Tritrichomonadida</taxon>
        <taxon>Tritrichomonadidae</taxon>
        <taxon>Tritrichomonas</taxon>
    </lineage>
</organism>
<evidence type="ECO:0000256" key="4">
    <source>
        <dbReference type="ARBA" id="ARBA00022490"/>
    </source>
</evidence>
<evidence type="ECO:0000259" key="7">
    <source>
        <dbReference type="PROSITE" id="PS50166"/>
    </source>
</evidence>
<evidence type="ECO:0000256" key="6">
    <source>
        <dbReference type="ARBA" id="ARBA00023242"/>
    </source>
</evidence>
<protein>
    <recommendedName>
        <fullName evidence="7">Importin N-terminal domain-containing protein</fullName>
    </recommendedName>
</protein>
<evidence type="ECO:0000313" key="9">
    <source>
        <dbReference type="Proteomes" id="UP001470230"/>
    </source>
</evidence>
<gene>
    <name evidence="8" type="ORF">M9Y10_015076</name>
</gene>
<dbReference type="SUPFAM" id="SSF48371">
    <property type="entry name" value="ARM repeat"/>
    <property type="match status" value="1"/>
</dbReference>
<keyword evidence="4" id="KW-0963">Cytoplasm</keyword>
<comment type="caution">
    <text evidence="8">The sequence shown here is derived from an EMBL/GenBank/DDBJ whole genome shotgun (WGS) entry which is preliminary data.</text>
</comment>
<evidence type="ECO:0000256" key="1">
    <source>
        <dbReference type="ARBA" id="ARBA00004123"/>
    </source>
</evidence>
<reference evidence="8 9" key="1">
    <citation type="submission" date="2024-04" db="EMBL/GenBank/DDBJ databases">
        <title>Tritrichomonas musculus Genome.</title>
        <authorList>
            <person name="Alves-Ferreira E."/>
            <person name="Grigg M."/>
            <person name="Lorenzi H."/>
            <person name="Galac M."/>
        </authorList>
    </citation>
    <scope>NUCLEOTIDE SEQUENCE [LARGE SCALE GENOMIC DNA]</scope>
    <source>
        <strain evidence="8 9">EAF2021</strain>
    </source>
</reference>
<feature type="domain" description="Importin N-terminal" evidence="7">
    <location>
        <begin position="23"/>
        <end position="91"/>
    </location>
</feature>
<dbReference type="InterPro" id="IPR011989">
    <property type="entry name" value="ARM-like"/>
</dbReference>
<accession>A0ABR2L1A5</accession>
<dbReference type="Proteomes" id="UP001470230">
    <property type="component" value="Unassembled WGS sequence"/>
</dbReference>
<dbReference type="Pfam" id="PF03810">
    <property type="entry name" value="IBN_N"/>
    <property type="match status" value="1"/>
</dbReference>
<dbReference type="SMART" id="SM00913">
    <property type="entry name" value="IBN_N"/>
    <property type="match status" value="1"/>
</dbReference>
<evidence type="ECO:0000256" key="2">
    <source>
        <dbReference type="ARBA" id="ARBA00004496"/>
    </source>
</evidence>
<dbReference type="PANTHER" id="PTHR10997:SF18">
    <property type="entry name" value="D-IMPORTIN 7_RANBP7"/>
    <property type="match status" value="1"/>
</dbReference>
<proteinExistence type="predicted"/>
<comment type="subcellular location">
    <subcellularLocation>
        <location evidence="2">Cytoplasm</location>
    </subcellularLocation>
    <subcellularLocation>
        <location evidence="1">Nucleus</location>
    </subcellularLocation>
</comment>
<dbReference type="EMBL" id="JAPFFF010000002">
    <property type="protein sequence ID" value="KAK8897142.1"/>
    <property type="molecule type" value="Genomic_DNA"/>
</dbReference>
<dbReference type="PANTHER" id="PTHR10997">
    <property type="entry name" value="IMPORTIN-7, 8, 11"/>
    <property type="match status" value="1"/>
</dbReference>
<dbReference type="Gene3D" id="1.25.10.10">
    <property type="entry name" value="Leucine-rich Repeat Variant"/>
    <property type="match status" value="1"/>
</dbReference>
<keyword evidence="6" id="KW-0539">Nucleus</keyword>
<evidence type="ECO:0000256" key="3">
    <source>
        <dbReference type="ARBA" id="ARBA00022448"/>
    </source>
</evidence>
<evidence type="ECO:0000256" key="5">
    <source>
        <dbReference type="ARBA" id="ARBA00022927"/>
    </source>
</evidence>
<dbReference type="InterPro" id="IPR016024">
    <property type="entry name" value="ARM-type_fold"/>
</dbReference>
<dbReference type="PROSITE" id="PS50166">
    <property type="entry name" value="IMPORTIN_B_NT"/>
    <property type="match status" value="1"/>
</dbReference>
<keyword evidence="9" id="KW-1185">Reference proteome</keyword>
<keyword evidence="3" id="KW-0813">Transport</keyword>
<sequence>MQDQIIQLLIQTRSDDNNLISSAEQSLTTLAESPEFLPSLISIMSNSEIPEITRFSAIIHMRIVINHYWNTSVSPEVKDLIKSALPSFIINWPHSHKQYMNHFIRTIIDATILNNNIEWSDLPNIIFTLLSQGSEESCRTGLVIANSLCGSIKQIKETQYFYLNGWAVSYGTALVQILTSFFSQCDSHELLALGFHCAARILISNVSYDFNSFFESLSPLVEKSFLIVNQVDSDEYYDFAYNALKFSIQYIMKYKTLIPPQIIDQYFQIIQHFLPQNITVMMKCYLLNLLYELINHPRSFEIISGNIPNFLANLMMPLFALTPDNISSLSSNPADFISDIDKSGNKFEDIRYGAWNVIHSLCENHCEIADAARIIAAQAYSNYMSLSERSLECQVILFAAFQMFSSVTEFLNDIDPKHLTTFFTGILPLFDSPEELGRSAAFFLLSKSKNFPARQQLIMKCIEHIIDEFPIARYYAVISVPNLLNKCDDIRQIQRDLANSPIIPAMFSSLFELSGRFHFSDIAGAVGNLINFFGNQLLPIASNIFTSLMNFLTLSSDSLDTMIRIICDSLEFLINLVISNKEAQMTLAPTFCSEFFNVLQSIEDHEIFDILLFETMPLFEVTPFSPTMWNAATMLIERMKEDSEISITDPVKVLSIFVIKDSEFETREVMPLIVTFCLEQMNQKMSQFDSWNEFALLASNLIMRLRTGSNQELVKQMIQSLTMMAMAQIESPQLFQYYGFDGLVILVNALLYTDMGAITQILGEKIDLCINWWSENQIFPQSAMTLVTNFNRHQFNDALLLKVITSIAEEVCNLADFDVKEIVDKEKSAGWFDFSESLMSFNQLLQYISQNKPNLYSEFLNNIPKEDHKKISDIPNFAMQYNQEKGSL</sequence>
<dbReference type="InterPro" id="IPR001494">
    <property type="entry name" value="Importin-beta_N"/>
</dbReference>
<keyword evidence="5" id="KW-0653">Protein transport</keyword>